<feature type="domain" description="Histone RNA hairpin-binding protein RNA-binding" evidence="4">
    <location>
        <begin position="115"/>
        <end position="182"/>
    </location>
</feature>
<keyword evidence="5" id="KW-1185">Reference proteome</keyword>
<evidence type="ECO:0000256" key="2">
    <source>
        <dbReference type="ARBA" id="ARBA00022884"/>
    </source>
</evidence>
<sequence>LDLDDEDFSLNKSWAEVVEEEASLREESSDAATNKSSTKPKFVFYNSFSVSVFINWLKKRRFSGNSSYKDEGASPKKSAKLDAKSTPKERKRNRSGGSEFRVKEFWSEPTLGWCTDQKIIDKRTKEIEKAKEKPVYARYLAEVPRAERTKEHPKTPNKFINYSRRSWDSQVRRWKRSLYIWGGEEPTASCNTSCCGDAPESDLDTTDDTEDIRLEPDAMASLLGKFDIDSRTAQTLTGDESTLKGNSRTTLGPKDFSGIMN</sequence>
<evidence type="ECO:0000313" key="5">
    <source>
        <dbReference type="Proteomes" id="UP000046393"/>
    </source>
</evidence>
<proteinExistence type="inferred from homology"/>
<dbReference type="GO" id="GO:0006398">
    <property type="term" value="P:mRNA 3'-end processing by stem-loop binding and cleavage"/>
    <property type="evidence" value="ECO:0007669"/>
    <property type="project" value="TreeGrafter"/>
</dbReference>
<dbReference type="GO" id="GO:0005737">
    <property type="term" value="C:cytoplasm"/>
    <property type="evidence" value="ECO:0007669"/>
    <property type="project" value="TreeGrafter"/>
</dbReference>
<dbReference type="WBParaSite" id="SMUV_0000499301-mRNA-1">
    <property type="protein sequence ID" value="SMUV_0000499301-mRNA-1"/>
    <property type="gene ID" value="SMUV_0000499301"/>
</dbReference>
<organism evidence="5 6">
    <name type="scientific">Syphacia muris</name>
    <dbReference type="NCBI Taxonomy" id="451379"/>
    <lineage>
        <taxon>Eukaryota</taxon>
        <taxon>Metazoa</taxon>
        <taxon>Ecdysozoa</taxon>
        <taxon>Nematoda</taxon>
        <taxon>Chromadorea</taxon>
        <taxon>Rhabditida</taxon>
        <taxon>Spirurina</taxon>
        <taxon>Oxyuridomorpha</taxon>
        <taxon>Oxyuroidea</taxon>
        <taxon>Oxyuridae</taxon>
        <taxon>Syphacia</taxon>
    </lineage>
</organism>
<dbReference type="GO" id="GO:0003729">
    <property type="term" value="F:mRNA binding"/>
    <property type="evidence" value="ECO:0007669"/>
    <property type="project" value="InterPro"/>
</dbReference>
<evidence type="ECO:0000313" key="6">
    <source>
        <dbReference type="WBParaSite" id="SMUV_0000499301-mRNA-1"/>
    </source>
</evidence>
<name>A0A0N5AKH0_9BILA</name>
<feature type="compositionally biased region" description="Polar residues" evidence="3">
    <location>
        <begin position="237"/>
        <end position="250"/>
    </location>
</feature>
<dbReference type="STRING" id="451379.A0A0N5AKH0"/>
<dbReference type="InterPro" id="IPR026502">
    <property type="entry name" value="SLBP1/SLBP2"/>
</dbReference>
<dbReference type="GO" id="GO:0007076">
    <property type="term" value="P:mitotic chromosome condensation"/>
    <property type="evidence" value="ECO:0007669"/>
    <property type="project" value="UniProtKB-ARBA"/>
</dbReference>
<dbReference type="InterPro" id="IPR029344">
    <property type="entry name" value="SLBP_RNA_bind"/>
</dbReference>
<dbReference type="PANTHER" id="PTHR17408:SF0">
    <property type="entry name" value="HISTONE RNA HAIRPIN-BINDING PROTEIN"/>
    <property type="match status" value="1"/>
</dbReference>
<dbReference type="FunFam" id="1.10.8.1120:FF:000001">
    <property type="entry name" value="Histone RNA hairpin-binding protein-like"/>
    <property type="match status" value="1"/>
</dbReference>
<feature type="compositionally biased region" description="Basic and acidic residues" evidence="3">
    <location>
        <begin position="68"/>
        <end position="88"/>
    </location>
</feature>
<reference evidence="6" key="1">
    <citation type="submission" date="2017-02" db="UniProtKB">
        <authorList>
            <consortium name="WormBaseParasite"/>
        </authorList>
    </citation>
    <scope>IDENTIFICATION</scope>
</reference>
<feature type="region of interest" description="Disordered" evidence="3">
    <location>
        <begin position="64"/>
        <end position="96"/>
    </location>
</feature>
<evidence type="ECO:0000259" key="4">
    <source>
        <dbReference type="Pfam" id="PF15247"/>
    </source>
</evidence>
<protein>
    <submittedName>
        <fullName evidence="6">SLBP_RNA_bind domain-containing protein</fullName>
    </submittedName>
</protein>
<dbReference type="GO" id="GO:0071207">
    <property type="term" value="F:histone pre-mRNA stem-loop binding"/>
    <property type="evidence" value="ECO:0007669"/>
    <property type="project" value="TreeGrafter"/>
</dbReference>
<dbReference type="Pfam" id="PF15247">
    <property type="entry name" value="SLBP_RNA_bind"/>
    <property type="match status" value="1"/>
</dbReference>
<feature type="region of interest" description="Disordered" evidence="3">
    <location>
        <begin position="237"/>
        <end position="261"/>
    </location>
</feature>
<accession>A0A0N5AKH0</accession>
<dbReference type="Proteomes" id="UP000046393">
    <property type="component" value="Unplaced"/>
</dbReference>
<dbReference type="Gene3D" id="1.10.8.1120">
    <property type="entry name" value="Histone RNA hairpin-binding protein RNA-binding domain"/>
    <property type="match status" value="1"/>
</dbReference>
<keyword evidence="2" id="KW-0694">RNA-binding</keyword>
<comment type="similarity">
    <text evidence="1">Belongs to the SLBP family.</text>
</comment>
<dbReference type="PANTHER" id="PTHR17408">
    <property type="entry name" value="HISTONE RNA HAIRPIN-BINDING PROTEIN"/>
    <property type="match status" value="1"/>
</dbReference>
<dbReference type="InterPro" id="IPR038294">
    <property type="entry name" value="SLBP_RNA_bind_sf"/>
</dbReference>
<dbReference type="GO" id="GO:0051028">
    <property type="term" value="P:mRNA transport"/>
    <property type="evidence" value="ECO:0007669"/>
    <property type="project" value="TreeGrafter"/>
</dbReference>
<dbReference type="AlphaFoldDB" id="A0A0N5AKH0"/>
<evidence type="ECO:0000256" key="3">
    <source>
        <dbReference type="SAM" id="MobiDB-lite"/>
    </source>
</evidence>
<dbReference type="GO" id="GO:0071204">
    <property type="term" value="C:histone pre-mRNA 3'end processing complex"/>
    <property type="evidence" value="ECO:0007669"/>
    <property type="project" value="TreeGrafter"/>
</dbReference>
<evidence type="ECO:0000256" key="1">
    <source>
        <dbReference type="ARBA" id="ARBA00006151"/>
    </source>
</evidence>